<dbReference type="RefSeq" id="WP_039220188.1">
    <property type="nucleotide sequence ID" value="NZ_JWLW01000017.1"/>
</dbReference>
<evidence type="ECO:0000259" key="4">
    <source>
        <dbReference type="Pfam" id="PF14870"/>
    </source>
</evidence>
<dbReference type="InterPro" id="IPR028203">
    <property type="entry name" value="PSII_CF48-like_dom"/>
</dbReference>
<dbReference type="PANTHER" id="PTHR47199">
    <property type="entry name" value="PHOTOSYSTEM II STABILITY/ASSEMBLY FACTOR HCF136, CHLOROPLASTIC"/>
    <property type="match status" value="1"/>
</dbReference>
<dbReference type="SUPFAM" id="SSF50939">
    <property type="entry name" value="Sialidases"/>
    <property type="match status" value="1"/>
</dbReference>
<dbReference type="EMBL" id="JWLW01000017">
    <property type="protein sequence ID" value="KHT52357.1"/>
    <property type="molecule type" value="Genomic_DNA"/>
</dbReference>
<feature type="chain" id="PRO_5002084718" evidence="3">
    <location>
        <begin position="24"/>
        <end position="348"/>
    </location>
</feature>
<gene>
    <name evidence="5" type="ORF">RJ41_10295</name>
</gene>
<keyword evidence="2" id="KW-0604">Photosystem II</keyword>
<feature type="signal peptide" evidence="3">
    <location>
        <begin position="1"/>
        <end position="23"/>
    </location>
</feature>
<reference evidence="5 6" key="1">
    <citation type="submission" date="2014-12" db="EMBL/GenBank/DDBJ databases">
        <title>Genome sequencing of Alteromonas marina AD001.</title>
        <authorList>
            <person name="Adrian T.G.S."/>
            <person name="Chan K.G."/>
        </authorList>
    </citation>
    <scope>NUCLEOTIDE SEQUENCE [LARGE SCALE GENOMIC DNA]</scope>
    <source>
        <strain evidence="5 6">AD001</strain>
    </source>
</reference>
<dbReference type="AlphaFoldDB" id="A0A0B3Y618"/>
<dbReference type="InterPro" id="IPR036278">
    <property type="entry name" value="Sialidase_sf"/>
</dbReference>
<proteinExistence type="predicted"/>
<sequence length="348" mass="38381">MKKTIAACIAATFAVTYSSTALAEEAFMAPLVEQSVLLDIDANSFVVIVGERGHVLLSEDGKSFHQKLVPTQSTLTATTVVGENIWAVGHDAVILHSSDKGETWEIQNYQPDLQRPFLDVLFFDEKQGIATGAYGLFYRTLDGGKTWTAERHASLLDPMDQEYLEEIRKEDEDFYQQELESILPHLNRVTLDGDTLYMAGEAGLLAKSTNMGESWERYYVDYTGSFFDIKPLDESTVLAVGLRGNIFVNRNQGEWEYVQTCSTSTLNSILVGSESKIYALGNNGMMVSAQRPLPTSMRDPYANPSDCEADEGIEVSQIKDKAALLNATQFNGISIAVSANGIKTLNLK</sequence>
<dbReference type="PANTHER" id="PTHR47199:SF2">
    <property type="entry name" value="PHOTOSYSTEM II STABILITY_ASSEMBLY FACTOR HCF136, CHLOROPLASTIC"/>
    <property type="match status" value="1"/>
</dbReference>
<dbReference type="GO" id="GO:0015979">
    <property type="term" value="P:photosynthesis"/>
    <property type="evidence" value="ECO:0007669"/>
    <property type="project" value="UniProtKB-KW"/>
</dbReference>
<dbReference type="Gene3D" id="2.130.10.10">
    <property type="entry name" value="YVTN repeat-like/Quinoprotein amine dehydrogenase"/>
    <property type="match status" value="1"/>
</dbReference>
<dbReference type="Proteomes" id="UP000031197">
    <property type="component" value="Unassembled WGS sequence"/>
</dbReference>
<organism evidence="5 6">
    <name type="scientific">Alteromonas marina</name>
    <dbReference type="NCBI Taxonomy" id="203795"/>
    <lineage>
        <taxon>Bacteria</taxon>
        <taxon>Pseudomonadati</taxon>
        <taxon>Pseudomonadota</taxon>
        <taxon>Gammaproteobacteria</taxon>
        <taxon>Alteromonadales</taxon>
        <taxon>Alteromonadaceae</taxon>
        <taxon>Alteromonas/Salinimonas group</taxon>
        <taxon>Alteromonas</taxon>
    </lineage>
</organism>
<evidence type="ECO:0000313" key="5">
    <source>
        <dbReference type="EMBL" id="KHT52357.1"/>
    </source>
</evidence>
<keyword evidence="6" id="KW-1185">Reference proteome</keyword>
<keyword evidence="1" id="KW-0602">Photosynthesis</keyword>
<dbReference type="Pfam" id="PF14870">
    <property type="entry name" value="PSII_BNR"/>
    <property type="match status" value="1"/>
</dbReference>
<dbReference type="InterPro" id="IPR015943">
    <property type="entry name" value="WD40/YVTN_repeat-like_dom_sf"/>
</dbReference>
<feature type="domain" description="Photosynthesis system II assembly factor Ycf48/Hcf136-like" evidence="4">
    <location>
        <begin position="34"/>
        <end position="149"/>
    </location>
</feature>
<evidence type="ECO:0000256" key="2">
    <source>
        <dbReference type="ARBA" id="ARBA00023276"/>
    </source>
</evidence>
<evidence type="ECO:0000256" key="1">
    <source>
        <dbReference type="ARBA" id="ARBA00022531"/>
    </source>
</evidence>
<protein>
    <submittedName>
        <fullName evidence="5">BNR repeat-containing protein</fullName>
    </submittedName>
</protein>
<evidence type="ECO:0000313" key="6">
    <source>
        <dbReference type="Proteomes" id="UP000031197"/>
    </source>
</evidence>
<dbReference type="OrthoDB" id="9813892at2"/>
<dbReference type="GO" id="GO:0009523">
    <property type="term" value="C:photosystem II"/>
    <property type="evidence" value="ECO:0007669"/>
    <property type="project" value="UniProtKB-KW"/>
</dbReference>
<evidence type="ECO:0000256" key="3">
    <source>
        <dbReference type="SAM" id="SignalP"/>
    </source>
</evidence>
<accession>A0A0B3Y618</accession>
<name>A0A0B3Y618_9ALTE</name>
<comment type="caution">
    <text evidence="5">The sequence shown here is derived from an EMBL/GenBank/DDBJ whole genome shotgun (WGS) entry which is preliminary data.</text>
</comment>
<keyword evidence="3" id="KW-0732">Signal</keyword>